<dbReference type="STRING" id="4540.A0A3L6PGT8"/>
<keyword evidence="1 3" id="KW-0479">Metal-binding</keyword>
<dbReference type="GO" id="GO:0020037">
    <property type="term" value="F:heme binding"/>
    <property type="evidence" value="ECO:0007669"/>
    <property type="project" value="InterPro"/>
</dbReference>
<evidence type="ECO:0000256" key="2">
    <source>
        <dbReference type="ARBA" id="ARBA00023004"/>
    </source>
</evidence>
<organism evidence="6 7">
    <name type="scientific">Panicum miliaceum</name>
    <name type="common">Proso millet</name>
    <name type="synonym">Broomcorn millet</name>
    <dbReference type="NCBI Taxonomy" id="4540"/>
    <lineage>
        <taxon>Eukaryota</taxon>
        <taxon>Viridiplantae</taxon>
        <taxon>Streptophyta</taxon>
        <taxon>Embryophyta</taxon>
        <taxon>Tracheophyta</taxon>
        <taxon>Spermatophyta</taxon>
        <taxon>Magnoliopsida</taxon>
        <taxon>Liliopsida</taxon>
        <taxon>Poales</taxon>
        <taxon>Poaceae</taxon>
        <taxon>PACMAD clade</taxon>
        <taxon>Panicoideae</taxon>
        <taxon>Panicodae</taxon>
        <taxon>Paniceae</taxon>
        <taxon>Panicinae</taxon>
        <taxon>Panicum</taxon>
        <taxon>Panicum sect. Panicum</taxon>
    </lineage>
</organism>
<accession>A0A3L6PGT8</accession>
<dbReference type="PROSITE" id="PS00086">
    <property type="entry name" value="CYTOCHROME_P450"/>
    <property type="match status" value="1"/>
</dbReference>
<reference evidence="7" key="1">
    <citation type="journal article" date="2019" name="Nat. Commun.">
        <title>The genome of broomcorn millet.</title>
        <authorList>
            <person name="Zou C."/>
            <person name="Miki D."/>
            <person name="Li D."/>
            <person name="Tang Q."/>
            <person name="Xiao L."/>
            <person name="Rajput S."/>
            <person name="Deng P."/>
            <person name="Jia W."/>
            <person name="Huang R."/>
            <person name="Zhang M."/>
            <person name="Sun Y."/>
            <person name="Hu J."/>
            <person name="Fu X."/>
            <person name="Schnable P.S."/>
            <person name="Li F."/>
            <person name="Zhang H."/>
            <person name="Feng B."/>
            <person name="Zhu X."/>
            <person name="Liu R."/>
            <person name="Schnable J.C."/>
            <person name="Zhu J.-K."/>
            <person name="Zhang H."/>
        </authorList>
    </citation>
    <scope>NUCLEOTIDE SEQUENCE [LARGE SCALE GENOMIC DNA]</scope>
</reference>
<dbReference type="SUPFAM" id="SSF48264">
    <property type="entry name" value="Cytochrome P450"/>
    <property type="match status" value="2"/>
</dbReference>
<comment type="caution">
    <text evidence="6">The sequence shown here is derived from an EMBL/GenBank/DDBJ whole genome shotgun (WGS) entry which is preliminary data.</text>
</comment>
<comment type="similarity">
    <text evidence="4">Belongs to the cytochrome P450 family.</text>
</comment>
<dbReference type="InterPro" id="IPR036396">
    <property type="entry name" value="Cyt_P450_sf"/>
</dbReference>
<keyword evidence="3 4" id="KW-0349">Heme</keyword>
<dbReference type="Gene3D" id="1.10.630.10">
    <property type="entry name" value="Cytochrome P450"/>
    <property type="match status" value="2"/>
</dbReference>
<feature type="chain" id="PRO_5018240704" evidence="5">
    <location>
        <begin position="21"/>
        <end position="263"/>
    </location>
</feature>
<sequence length="263" mass="30044">MAFLMLAAALLAFLFLHLLTKNHRSYSTYNLPPGDFGIPVVGQTFSLLRSLRSNTDDQWFGARVKKYGPVSKMSVLGSPTVLLAEQDEIADNKGTEDAVTWEHVSRMKYTWKAAMETLRIVPPVFGSFRTATKDIKYQRYDIPRGWKVLAAQSITHLDSRFFNEPTKFVPSWFEKQSSIPPYSFLPFGGGPRMCPGTEFLRVEIMVVMHYLVTQFRWKLCYRDETYIKDPKPTPVFGLPVELELRRPPSTADASNAMSIQFNI</sequence>
<dbReference type="PRINTS" id="PR00465">
    <property type="entry name" value="EP450IV"/>
</dbReference>
<proteinExistence type="inferred from homology"/>
<dbReference type="Proteomes" id="UP000275267">
    <property type="component" value="Unassembled WGS sequence"/>
</dbReference>
<protein>
    <submittedName>
        <fullName evidence="6">Taxane 10-beta-hydroxylase</fullName>
    </submittedName>
</protein>
<dbReference type="InterPro" id="IPR001128">
    <property type="entry name" value="Cyt_P450"/>
</dbReference>
<dbReference type="Pfam" id="PF00067">
    <property type="entry name" value="p450"/>
    <property type="match status" value="1"/>
</dbReference>
<dbReference type="AlphaFoldDB" id="A0A3L6PGT8"/>
<dbReference type="GO" id="GO:0016705">
    <property type="term" value="F:oxidoreductase activity, acting on paired donors, with incorporation or reduction of molecular oxygen"/>
    <property type="evidence" value="ECO:0007669"/>
    <property type="project" value="InterPro"/>
</dbReference>
<dbReference type="PANTHER" id="PTHR24286:SF152">
    <property type="entry name" value="OS07G0519100 PROTEIN"/>
    <property type="match status" value="1"/>
</dbReference>
<evidence type="ECO:0000256" key="1">
    <source>
        <dbReference type="ARBA" id="ARBA00022723"/>
    </source>
</evidence>
<keyword evidence="5" id="KW-0732">Signal</keyword>
<evidence type="ECO:0000256" key="4">
    <source>
        <dbReference type="RuleBase" id="RU000461"/>
    </source>
</evidence>
<keyword evidence="4" id="KW-0503">Monooxygenase</keyword>
<dbReference type="GO" id="GO:0005506">
    <property type="term" value="F:iron ion binding"/>
    <property type="evidence" value="ECO:0007669"/>
    <property type="project" value="InterPro"/>
</dbReference>
<dbReference type="EMBL" id="PQIB02000017">
    <property type="protein sequence ID" value="RLM58024.1"/>
    <property type="molecule type" value="Genomic_DNA"/>
</dbReference>
<dbReference type="GO" id="GO:0004497">
    <property type="term" value="F:monooxygenase activity"/>
    <property type="evidence" value="ECO:0007669"/>
    <property type="project" value="UniProtKB-KW"/>
</dbReference>
<feature type="signal peptide" evidence="5">
    <location>
        <begin position="1"/>
        <end position="20"/>
    </location>
</feature>
<keyword evidence="7" id="KW-1185">Reference proteome</keyword>
<dbReference type="OrthoDB" id="3945418at2759"/>
<keyword evidence="2 3" id="KW-0408">Iron</keyword>
<dbReference type="InterPro" id="IPR002403">
    <property type="entry name" value="Cyt_P450_E_grp-IV"/>
</dbReference>
<evidence type="ECO:0000256" key="3">
    <source>
        <dbReference type="PIRSR" id="PIRSR602403-1"/>
    </source>
</evidence>
<dbReference type="GO" id="GO:0016125">
    <property type="term" value="P:sterol metabolic process"/>
    <property type="evidence" value="ECO:0007669"/>
    <property type="project" value="TreeGrafter"/>
</dbReference>
<comment type="cofactor">
    <cofactor evidence="3">
        <name>heme</name>
        <dbReference type="ChEBI" id="CHEBI:30413"/>
    </cofactor>
</comment>
<evidence type="ECO:0000313" key="6">
    <source>
        <dbReference type="EMBL" id="RLM58024.1"/>
    </source>
</evidence>
<feature type="binding site" description="axial binding residue" evidence="3">
    <location>
        <position position="194"/>
    </location>
    <ligand>
        <name>heme</name>
        <dbReference type="ChEBI" id="CHEBI:30413"/>
    </ligand>
    <ligandPart>
        <name>Fe</name>
        <dbReference type="ChEBI" id="CHEBI:18248"/>
    </ligandPart>
</feature>
<keyword evidence="4" id="KW-0560">Oxidoreductase</keyword>
<gene>
    <name evidence="6" type="ORF">C2845_PM18G05440</name>
</gene>
<evidence type="ECO:0000256" key="5">
    <source>
        <dbReference type="SAM" id="SignalP"/>
    </source>
</evidence>
<dbReference type="InterPro" id="IPR017972">
    <property type="entry name" value="Cyt_P450_CS"/>
</dbReference>
<evidence type="ECO:0000313" key="7">
    <source>
        <dbReference type="Proteomes" id="UP000275267"/>
    </source>
</evidence>
<name>A0A3L6PGT8_PANMI</name>
<dbReference type="PANTHER" id="PTHR24286">
    <property type="entry name" value="CYTOCHROME P450 26"/>
    <property type="match status" value="1"/>
</dbReference>